<dbReference type="Pfam" id="PF07505">
    <property type="entry name" value="DUF5131"/>
    <property type="match status" value="1"/>
</dbReference>
<sequence>MAEETLISWADMTFNPWIGCTRVSPACDHCYAAHLMETRMGRVQWGGPGAGAGTRSRTSASNWRKPLAWNRQAAIGGKRPFVFCSSLADVFDNEIPADWRRDLFDLIRSTPNLVWLLLTKRPQLIVKLSDSAGGLPKNAALGTTCEDQPRADKNLLALQVAKIELHPLFTFGSFEPLLGDIIVPHGVMPDWVITGGETDQGSQKARPTHPAWIRSLRDQAARRGAVYHHKQNGEWVSVSEISGSGKHFTFDDGATVRRVGRKHSGRTIDGVIHDAFPEVPAL</sequence>
<proteinExistence type="predicted"/>
<name>A0A6L9U538_9HYPH</name>
<evidence type="ECO:0000313" key="1">
    <source>
        <dbReference type="EMBL" id="NEI71065.1"/>
    </source>
</evidence>
<evidence type="ECO:0000313" key="2">
    <source>
        <dbReference type="Proteomes" id="UP000483035"/>
    </source>
</evidence>
<protein>
    <submittedName>
        <fullName evidence="1">DUF5131 family protein</fullName>
    </submittedName>
</protein>
<comment type="caution">
    <text evidence="1">The sequence shown here is derived from an EMBL/GenBank/DDBJ whole genome shotgun (WGS) entry which is preliminary data.</text>
</comment>
<gene>
    <name evidence="1" type="ORF">GR212_15910</name>
</gene>
<dbReference type="InterPro" id="IPR011101">
    <property type="entry name" value="DUF5131"/>
</dbReference>
<organism evidence="1 2">
    <name type="scientific">Rhizobium lusitanum</name>
    <dbReference type="NCBI Taxonomy" id="293958"/>
    <lineage>
        <taxon>Bacteria</taxon>
        <taxon>Pseudomonadati</taxon>
        <taxon>Pseudomonadota</taxon>
        <taxon>Alphaproteobacteria</taxon>
        <taxon>Hyphomicrobiales</taxon>
        <taxon>Rhizobiaceae</taxon>
        <taxon>Rhizobium/Agrobacterium group</taxon>
        <taxon>Rhizobium</taxon>
    </lineage>
</organism>
<reference evidence="1 2" key="1">
    <citation type="submission" date="2019-12" db="EMBL/GenBank/DDBJ databases">
        <title>Rhizobium genotypes associated with high levels of biological nitrogen fixation by grain legumes in a temperate-maritime cropping system.</title>
        <authorList>
            <person name="Maluk M."/>
            <person name="Francesc Ferrando Molina F."/>
            <person name="Lopez Del Egido L."/>
            <person name="Lafos M."/>
            <person name="Langarica-Fuentes A."/>
            <person name="Gebre Yohannes G."/>
            <person name="Young M.W."/>
            <person name="Martin P."/>
            <person name="Gantlett R."/>
            <person name="Kenicer G."/>
            <person name="Hawes C."/>
            <person name="Begg G.S."/>
            <person name="Quilliam R.S."/>
            <person name="Squire G.R."/>
            <person name="Poole P.S."/>
            <person name="Young P.W."/>
            <person name="Iannetta P.M."/>
            <person name="James E.K."/>
        </authorList>
    </citation>
    <scope>NUCLEOTIDE SEQUENCE [LARGE SCALE GENOMIC DNA]</scope>
    <source>
        <strain evidence="1 2">JHI1118</strain>
    </source>
</reference>
<dbReference type="RefSeq" id="WP_163987544.1">
    <property type="nucleotide sequence ID" value="NZ_WUEY01000006.1"/>
</dbReference>
<accession>A0A6L9U538</accession>
<dbReference type="AlphaFoldDB" id="A0A6L9U538"/>
<dbReference type="EMBL" id="WUEY01000006">
    <property type="protein sequence ID" value="NEI71065.1"/>
    <property type="molecule type" value="Genomic_DNA"/>
</dbReference>
<dbReference type="Proteomes" id="UP000483035">
    <property type="component" value="Unassembled WGS sequence"/>
</dbReference>